<dbReference type="GO" id="GO:0016558">
    <property type="term" value="P:protein import into peroxisome matrix"/>
    <property type="evidence" value="ECO:0007669"/>
    <property type="project" value="UniProtKB-UniRule"/>
</dbReference>
<dbReference type="PANTHER" id="PTHR12888:SF0">
    <property type="entry name" value="PEROXISOME ASSEMBLY PROTEIN 12"/>
    <property type="match status" value="1"/>
</dbReference>
<name>A0A553NCN2_TIGCA</name>
<evidence type="ECO:0000256" key="3">
    <source>
        <dbReference type="ARBA" id="ARBA00008704"/>
    </source>
</evidence>
<comment type="function">
    <text evidence="15">Component of a retrotranslocation channel required for peroxisome organization by mediating export of the PEX5 receptor from peroxisomes to the cytosol, thereby promoting PEX5 recycling.</text>
</comment>
<dbReference type="PIRSF" id="PIRSF038074">
    <property type="entry name" value="Peroxisome_assembly_p12"/>
    <property type="match status" value="1"/>
</dbReference>
<dbReference type="OrthoDB" id="107372at2759"/>
<evidence type="ECO:0000256" key="1">
    <source>
        <dbReference type="ARBA" id="ARBA00004585"/>
    </source>
</evidence>
<keyword evidence="13 15" id="KW-0576">Peroxisome</keyword>
<dbReference type="GO" id="GO:0006513">
    <property type="term" value="P:protein monoubiquitination"/>
    <property type="evidence" value="ECO:0007669"/>
    <property type="project" value="TreeGrafter"/>
</dbReference>
<evidence type="ECO:0000256" key="15">
    <source>
        <dbReference type="PIRNR" id="PIRNR038074"/>
    </source>
</evidence>
<evidence type="ECO:0000313" key="17">
    <source>
        <dbReference type="EMBL" id="TRY63212.1"/>
    </source>
</evidence>
<comment type="subcellular location">
    <subcellularLocation>
        <location evidence="1">Peroxisome membrane</location>
        <topology evidence="1">Multi-pass membrane protein</topology>
    </subcellularLocation>
</comment>
<comment type="pathway">
    <text evidence="2">Protein modification; protein ubiquitination.</text>
</comment>
<dbReference type="InterPro" id="IPR017375">
    <property type="entry name" value="PEX12"/>
</dbReference>
<keyword evidence="11" id="KW-1133">Transmembrane helix</keyword>
<dbReference type="CDD" id="cd16451">
    <property type="entry name" value="mRING_PEX12"/>
    <property type="match status" value="1"/>
</dbReference>
<dbReference type="Pfam" id="PF04757">
    <property type="entry name" value="Pex2_Pex12"/>
    <property type="match status" value="1"/>
</dbReference>
<evidence type="ECO:0000256" key="9">
    <source>
        <dbReference type="ARBA" id="ARBA00022833"/>
    </source>
</evidence>
<keyword evidence="18" id="KW-1185">Reference proteome</keyword>
<keyword evidence="12 15" id="KW-0472">Membrane</keyword>
<dbReference type="Proteomes" id="UP000318571">
    <property type="component" value="Chromosome 10"/>
</dbReference>
<accession>A0A553NCN2</accession>
<dbReference type="GO" id="GO:1990429">
    <property type="term" value="C:peroxisomal importomer complex"/>
    <property type="evidence" value="ECO:0007669"/>
    <property type="project" value="TreeGrafter"/>
</dbReference>
<dbReference type="STRING" id="6832.A0A553NCN2"/>
<keyword evidence="5" id="KW-0813">Transport</keyword>
<dbReference type="SUPFAM" id="SSF57850">
    <property type="entry name" value="RING/U-box"/>
    <property type="match status" value="1"/>
</dbReference>
<evidence type="ECO:0000256" key="2">
    <source>
        <dbReference type="ARBA" id="ARBA00004906"/>
    </source>
</evidence>
<gene>
    <name evidence="17" type="ORF">TCAL_10333</name>
</gene>
<dbReference type="InterPro" id="IPR013083">
    <property type="entry name" value="Znf_RING/FYVE/PHD"/>
</dbReference>
<evidence type="ECO:0000256" key="13">
    <source>
        <dbReference type="ARBA" id="ARBA00023140"/>
    </source>
</evidence>
<evidence type="ECO:0000256" key="10">
    <source>
        <dbReference type="ARBA" id="ARBA00022927"/>
    </source>
</evidence>
<comment type="caution">
    <text evidence="17">The sequence shown here is derived from an EMBL/GenBank/DDBJ whole genome shotgun (WGS) entry which is preliminary data.</text>
</comment>
<dbReference type="GO" id="GO:0004842">
    <property type="term" value="F:ubiquitin-protein transferase activity"/>
    <property type="evidence" value="ECO:0007669"/>
    <property type="project" value="TreeGrafter"/>
</dbReference>
<keyword evidence="6" id="KW-0812">Transmembrane</keyword>
<sequence>MAQANFINAGVTSTSSPRPSIFQLLASGGLHRSICPAFEHILRLLKTRHHSSQALDLLYKYCDEFWLLIDLSLESYYLKTYNALFSEHFYGLTRSFKSNQRHPILRSLLFSVILPYVKRKLDRVFESLRESVADGVPTSKILEFSRLYFVRVYPYIHMIYEGLHLFLAIAYTLGRSSYHQLSTQLAGLTLTQITTEAQSQFQERELKSRNSAQILPKIIRSFAQTLTFGLETGSFILQFFNHWQSRTEHIQMGPTSDIPDPPEIDPEISKTTCPICHGPRRTETLLSISGYVFCYVCVVKYLRQHGKCPITNFPANEDSLIRLYSQESS</sequence>
<keyword evidence="9" id="KW-0862">Zinc</keyword>
<comment type="similarity">
    <text evidence="3 15">Belongs to the pex2/pex10/pex12 family.</text>
</comment>
<reference evidence="17 18" key="1">
    <citation type="journal article" date="2018" name="Nat. Ecol. Evol.">
        <title>Genomic signatures of mitonuclear coevolution across populations of Tigriopus californicus.</title>
        <authorList>
            <person name="Barreto F.S."/>
            <person name="Watson E.T."/>
            <person name="Lima T.G."/>
            <person name="Willett C.S."/>
            <person name="Edmands S."/>
            <person name="Li W."/>
            <person name="Burton R.S."/>
        </authorList>
    </citation>
    <scope>NUCLEOTIDE SEQUENCE [LARGE SCALE GENOMIC DNA]</scope>
    <source>
        <strain evidence="17 18">San Diego</strain>
    </source>
</reference>
<dbReference type="Gene3D" id="3.30.40.10">
    <property type="entry name" value="Zinc/RING finger domain, C3HC4 (zinc finger)"/>
    <property type="match status" value="1"/>
</dbReference>
<evidence type="ECO:0000256" key="5">
    <source>
        <dbReference type="ARBA" id="ARBA00022448"/>
    </source>
</evidence>
<keyword evidence="10" id="KW-0653">Protein transport</keyword>
<evidence type="ECO:0000256" key="8">
    <source>
        <dbReference type="ARBA" id="ARBA00022771"/>
    </source>
</evidence>
<dbReference type="GO" id="GO:0005778">
    <property type="term" value="C:peroxisomal membrane"/>
    <property type="evidence" value="ECO:0007669"/>
    <property type="project" value="UniProtKB-SubCell"/>
</dbReference>
<evidence type="ECO:0000313" key="18">
    <source>
        <dbReference type="Proteomes" id="UP000318571"/>
    </source>
</evidence>
<evidence type="ECO:0000259" key="16">
    <source>
        <dbReference type="Pfam" id="PF04757"/>
    </source>
</evidence>
<evidence type="ECO:0000256" key="4">
    <source>
        <dbReference type="ARBA" id="ARBA00018980"/>
    </source>
</evidence>
<dbReference type="InterPro" id="IPR006845">
    <property type="entry name" value="Pex_N"/>
</dbReference>
<evidence type="ECO:0000256" key="11">
    <source>
        <dbReference type="ARBA" id="ARBA00022989"/>
    </source>
</evidence>
<evidence type="ECO:0000256" key="6">
    <source>
        <dbReference type="ARBA" id="ARBA00022692"/>
    </source>
</evidence>
<dbReference type="GO" id="GO:0008270">
    <property type="term" value="F:zinc ion binding"/>
    <property type="evidence" value="ECO:0007669"/>
    <property type="project" value="UniProtKB-KW"/>
</dbReference>
<evidence type="ECO:0000256" key="7">
    <source>
        <dbReference type="ARBA" id="ARBA00022723"/>
    </source>
</evidence>
<dbReference type="PANTHER" id="PTHR12888">
    <property type="entry name" value="PEROXISOME ASSEMBLY PROTEIN 12 PEROXIN-12"/>
    <property type="match status" value="1"/>
</dbReference>
<proteinExistence type="inferred from homology"/>
<protein>
    <recommendedName>
        <fullName evidence="4 15">Peroxisome assembly protein 12</fullName>
    </recommendedName>
    <alternativeName>
        <fullName evidence="14 15">Peroxin-12</fullName>
    </alternativeName>
</protein>
<evidence type="ECO:0000256" key="12">
    <source>
        <dbReference type="ARBA" id="ARBA00023136"/>
    </source>
</evidence>
<keyword evidence="8" id="KW-0863">Zinc-finger</keyword>
<keyword evidence="7" id="KW-0479">Metal-binding</keyword>
<evidence type="ECO:0000256" key="14">
    <source>
        <dbReference type="ARBA" id="ARBA00029692"/>
    </source>
</evidence>
<feature type="domain" description="Pex N-terminal" evidence="16">
    <location>
        <begin position="30"/>
        <end position="245"/>
    </location>
</feature>
<dbReference type="AlphaFoldDB" id="A0A553NCN2"/>
<dbReference type="OMA" id="QHYLARC"/>
<dbReference type="EMBL" id="VCGU01000458">
    <property type="protein sequence ID" value="TRY63212.1"/>
    <property type="molecule type" value="Genomic_DNA"/>
</dbReference>
<organism evidence="17 18">
    <name type="scientific">Tigriopus californicus</name>
    <name type="common">Marine copepod</name>
    <dbReference type="NCBI Taxonomy" id="6832"/>
    <lineage>
        <taxon>Eukaryota</taxon>
        <taxon>Metazoa</taxon>
        <taxon>Ecdysozoa</taxon>
        <taxon>Arthropoda</taxon>
        <taxon>Crustacea</taxon>
        <taxon>Multicrustacea</taxon>
        <taxon>Hexanauplia</taxon>
        <taxon>Copepoda</taxon>
        <taxon>Harpacticoida</taxon>
        <taxon>Harpacticidae</taxon>
        <taxon>Tigriopus</taxon>
    </lineage>
</organism>